<feature type="region of interest" description="Disordered" evidence="1">
    <location>
        <begin position="35"/>
        <end position="56"/>
    </location>
</feature>
<dbReference type="EMBL" id="JAYWIO010000008">
    <property type="protein sequence ID" value="KAK7244240.1"/>
    <property type="molecule type" value="Genomic_DNA"/>
</dbReference>
<gene>
    <name evidence="2" type="ORF">RIF29_39059</name>
</gene>
<protein>
    <submittedName>
        <fullName evidence="2">Uncharacterized protein</fullName>
    </submittedName>
</protein>
<organism evidence="2 3">
    <name type="scientific">Crotalaria pallida</name>
    <name type="common">Smooth rattlebox</name>
    <name type="synonym">Crotalaria striata</name>
    <dbReference type="NCBI Taxonomy" id="3830"/>
    <lineage>
        <taxon>Eukaryota</taxon>
        <taxon>Viridiplantae</taxon>
        <taxon>Streptophyta</taxon>
        <taxon>Embryophyta</taxon>
        <taxon>Tracheophyta</taxon>
        <taxon>Spermatophyta</taxon>
        <taxon>Magnoliopsida</taxon>
        <taxon>eudicotyledons</taxon>
        <taxon>Gunneridae</taxon>
        <taxon>Pentapetalae</taxon>
        <taxon>rosids</taxon>
        <taxon>fabids</taxon>
        <taxon>Fabales</taxon>
        <taxon>Fabaceae</taxon>
        <taxon>Papilionoideae</taxon>
        <taxon>50 kb inversion clade</taxon>
        <taxon>genistoids sensu lato</taxon>
        <taxon>core genistoids</taxon>
        <taxon>Crotalarieae</taxon>
        <taxon>Crotalaria</taxon>
    </lineage>
</organism>
<accession>A0AAN9E5W0</accession>
<evidence type="ECO:0000256" key="1">
    <source>
        <dbReference type="SAM" id="MobiDB-lite"/>
    </source>
</evidence>
<evidence type="ECO:0000313" key="2">
    <source>
        <dbReference type="EMBL" id="KAK7244240.1"/>
    </source>
</evidence>
<comment type="caution">
    <text evidence="2">The sequence shown here is derived from an EMBL/GenBank/DDBJ whole genome shotgun (WGS) entry which is preliminary data.</text>
</comment>
<keyword evidence="3" id="KW-1185">Reference proteome</keyword>
<reference evidence="2 3" key="1">
    <citation type="submission" date="2024-01" db="EMBL/GenBank/DDBJ databases">
        <title>The genomes of 5 underutilized Papilionoideae crops provide insights into root nodulation and disease resistanc.</title>
        <authorList>
            <person name="Yuan L."/>
        </authorList>
    </citation>
    <scope>NUCLEOTIDE SEQUENCE [LARGE SCALE GENOMIC DNA]</scope>
    <source>
        <strain evidence="2">ZHUSHIDOU_FW_LH</strain>
        <tissue evidence="2">Leaf</tissue>
    </source>
</reference>
<sequence>MAPCHHSNPISDATPLHSLSNRLYTVADGSMVVVSRSPDQVSDPNASPVPESVPNPDEDRRCNFFCWEDDLLKKLKDKGYATNDDKDAKPQVIEDNVVESERF</sequence>
<feature type="region of interest" description="Disordered" evidence="1">
    <location>
        <begin position="79"/>
        <end position="103"/>
    </location>
</feature>
<name>A0AAN9E5W0_CROPI</name>
<dbReference type="AlphaFoldDB" id="A0AAN9E5W0"/>
<feature type="compositionally biased region" description="Basic and acidic residues" evidence="1">
    <location>
        <begin position="79"/>
        <end position="89"/>
    </location>
</feature>
<proteinExistence type="predicted"/>
<evidence type="ECO:0000313" key="3">
    <source>
        <dbReference type="Proteomes" id="UP001372338"/>
    </source>
</evidence>
<dbReference type="Proteomes" id="UP001372338">
    <property type="component" value="Unassembled WGS sequence"/>
</dbReference>